<reference evidence="11" key="1">
    <citation type="submission" date="2018-07" db="EMBL/GenBank/DDBJ databases">
        <authorList>
            <person name="Quirk P.G."/>
            <person name="Krulwich T.A."/>
        </authorList>
    </citation>
    <scope>NUCLEOTIDE SEQUENCE</scope>
    <source>
        <strain evidence="11">Anand</strain>
    </source>
</reference>
<dbReference type="InterPro" id="IPR001469">
    <property type="entry name" value="ATP_synth_F1_dsu/esu"/>
</dbReference>
<dbReference type="GO" id="GO:0045259">
    <property type="term" value="C:proton-transporting ATP synthase complex"/>
    <property type="evidence" value="ECO:0007669"/>
    <property type="project" value="InterPro"/>
</dbReference>
<comment type="similarity">
    <text evidence="2">Belongs to the ATPase epsilon chain family.</text>
</comment>
<proteinExistence type="inferred from homology"/>
<comment type="subcellular location">
    <subcellularLocation>
        <location evidence="1">Mitochondrion inner membrane</location>
    </subcellularLocation>
</comment>
<dbReference type="GO" id="GO:0005743">
    <property type="term" value="C:mitochondrial inner membrane"/>
    <property type="evidence" value="ECO:0007669"/>
    <property type="project" value="UniProtKB-SubCell"/>
</dbReference>
<evidence type="ECO:0000259" key="10">
    <source>
        <dbReference type="Pfam" id="PF02823"/>
    </source>
</evidence>
<dbReference type="CDD" id="cd12152">
    <property type="entry name" value="F1-ATPase_delta"/>
    <property type="match status" value="1"/>
</dbReference>
<dbReference type="GO" id="GO:0046933">
    <property type="term" value="F:proton-transporting ATP synthase activity, rotational mechanism"/>
    <property type="evidence" value="ECO:0007669"/>
    <property type="project" value="InterPro"/>
</dbReference>
<sequence>MIRITRFLRFASNTYSNKDLVFSLLSSHESLYNKVPVKNLTVPGYDGYFTVTPGHSPMLSTLKPGVVSFSLKDSNEVHKYFISSGFFVYRQSEDSHTADVMGVEIVPLDQLDKERATSVLQEVLAETQGDSSQWAKVKTFLTQDLCSSVIKALQ</sequence>
<evidence type="ECO:0000256" key="1">
    <source>
        <dbReference type="ARBA" id="ARBA00004273"/>
    </source>
</evidence>
<evidence type="ECO:0000256" key="4">
    <source>
        <dbReference type="ARBA" id="ARBA00022781"/>
    </source>
</evidence>
<evidence type="ECO:0000313" key="11">
    <source>
        <dbReference type="EMBL" id="SVP91764.1"/>
    </source>
</evidence>
<organism evidence="11">
    <name type="scientific">Theileria annulata</name>
    <dbReference type="NCBI Taxonomy" id="5874"/>
    <lineage>
        <taxon>Eukaryota</taxon>
        <taxon>Sar</taxon>
        <taxon>Alveolata</taxon>
        <taxon>Apicomplexa</taxon>
        <taxon>Aconoidasida</taxon>
        <taxon>Piroplasmida</taxon>
        <taxon>Theileriidae</taxon>
        <taxon>Theileria</taxon>
    </lineage>
</organism>
<gene>
    <name evidence="11" type="ORF">TAT_000191800</name>
    <name evidence="12" type="ORF">TAV_000192100</name>
</gene>
<keyword evidence="5" id="KW-0999">Mitochondrion inner membrane</keyword>
<evidence type="ECO:0000256" key="8">
    <source>
        <dbReference type="ARBA" id="ARBA00023128"/>
    </source>
</evidence>
<dbReference type="AlphaFoldDB" id="A0A3B0MPJ6"/>
<evidence type="ECO:0000313" key="12">
    <source>
        <dbReference type="EMBL" id="SVP92026.1"/>
    </source>
</evidence>
<evidence type="ECO:0000256" key="3">
    <source>
        <dbReference type="ARBA" id="ARBA00022448"/>
    </source>
</evidence>
<dbReference type="PANTHER" id="PTHR13822:SF7">
    <property type="entry name" value="ATP SYNTHASE SUBUNIT DELTA, MITOCHONDRIAL"/>
    <property type="match status" value="1"/>
</dbReference>
<keyword evidence="7" id="KW-0406">Ion transport</keyword>
<dbReference type="SUPFAM" id="SSF51344">
    <property type="entry name" value="Epsilon subunit of F1F0-ATP synthase N-terminal domain"/>
    <property type="match status" value="1"/>
</dbReference>
<evidence type="ECO:0000256" key="5">
    <source>
        <dbReference type="ARBA" id="ARBA00022792"/>
    </source>
</evidence>
<dbReference type="HAMAP" id="MF_00530">
    <property type="entry name" value="ATP_synth_epsil_bac"/>
    <property type="match status" value="1"/>
</dbReference>
<evidence type="ECO:0000256" key="7">
    <source>
        <dbReference type="ARBA" id="ARBA00023065"/>
    </source>
</evidence>
<dbReference type="InterPro" id="IPR020546">
    <property type="entry name" value="ATP_synth_F1_dsu/esu_N"/>
</dbReference>
<name>A0A3B0MPJ6_THEAN</name>
<evidence type="ECO:0000256" key="2">
    <source>
        <dbReference type="ARBA" id="ARBA00005712"/>
    </source>
</evidence>
<protein>
    <submittedName>
        <fullName evidence="11">ATP synthase delta chain, mitochondrial</fullName>
    </submittedName>
</protein>
<feature type="domain" description="ATP synthase F1 complex delta/epsilon subunit N-terminal" evidence="10">
    <location>
        <begin position="22"/>
        <end position="90"/>
    </location>
</feature>
<dbReference type="PANTHER" id="PTHR13822">
    <property type="entry name" value="ATP SYNTHASE DELTA/EPSILON CHAIN"/>
    <property type="match status" value="1"/>
</dbReference>
<evidence type="ECO:0000256" key="9">
    <source>
        <dbReference type="ARBA" id="ARBA00023136"/>
    </source>
</evidence>
<keyword evidence="3" id="KW-0813">Transport</keyword>
<dbReference type="EMBL" id="UIVT01000002">
    <property type="protein sequence ID" value="SVP91764.1"/>
    <property type="molecule type" value="Genomic_DNA"/>
</dbReference>
<keyword evidence="6" id="KW-0809">Transit peptide</keyword>
<dbReference type="EMBL" id="UIVS01000002">
    <property type="protein sequence ID" value="SVP92026.1"/>
    <property type="molecule type" value="Genomic_DNA"/>
</dbReference>
<keyword evidence="9" id="KW-0472">Membrane</keyword>
<dbReference type="VEuPathDB" id="PiroplasmaDB:TA12155"/>
<dbReference type="InterPro" id="IPR036771">
    <property type="entry name" value="ATPsynth_dsu/esu_N"/>
</dbReference>
<dbReference type="Gene3D" id="2.60.15.10">
    <property type="entry name" value="F0F1 ATP synthase delta/epsilon subunit, N-terminal"/>
    <property type="match status" value="1"/>
</dbReference>
<accession>A0A3B0MPJ6</accession>
<dbReference type="Pfam" id="PF02823">
    <property type="entry name" value="ATP-synt_DE_N"/>
    <property type="match status" value="1"/>
</dbReference>
<evidence type="ECO:0000256" key="6">
    <source>
        <dbReference type="ARBA" id="ARBA00022946"/>
    </source>
</evidence>
<keyword evidence="4" id="KW-0375">Hydrogen ion transport</keyword>
<keyword evidence="8" id="KW-0496">Mitochondrion</keyword>